<feature type="compositionally biased region" description="Polar residues" evidence="1">
    <location>
        <begin position="79"/>
        <end position="95"/>
    </location>
</feature>
<gene>
    <name evidence="2" type="ORF">F511_45269</name>
</gene>
<dbReference type="Proteomes" id="UP000250235">
    <property type="component" value="Unassembled WGS sequence"/>
</dbReference>
<keyword evidence="3" id="KW-1185">Reference proteome</keyword>
<sequence>MLSGLKSNINNFIKYILGFKHKPTVNQNIKHIPNQQKHEQWLNLNITQASNRKAEREQYICFHGVARIRFTCLNTGETRNTAGLSSKSPQASQRVSYGFFDEK</sequence>
<dbReference type="EMBL" id="KV034819">
    <property type="protein sequence ID" value="KZV13569.1"/>
    <property type="molecule type" value="Genomic_DNA"/>
</dbReference>
<evidence type="ECO:0000313" key="2">
    <source>
        <dbReference type="EMBL" id="KZV13569.1"/>
    </source>
</evidence>
<accession>A0A2Z6ZWL8</accession>
<reference evidence="2 3" key="1">
    <citation type="journal article" date="2015" name="Proc. Natl. Acad. Sci. U.S.A.">
        <title>The resurrection genome of Boea hygrometrica: A blueprint for survival of dehydration.</title>
        <authorList>
            <person name="Xiao L."/>
            <person name="Yang G."/>
            <person name="Zhang L."/>
            <person name="Yang X."/>
            <person name="Zhao S."/>
            <person name="Ji Z."/>
            <person name="Zhou Q."/>
            <person name="Hu M."/>
            <person name="Wang Y."/>
            <person name="Chen M."/>
            <person name="Xu Y."/>
            <person name="Jin H."/>
            <person name="Xiao X."/>
            <person name="Hu G."/>
            <person name="Bao F."/>
            <person name="Hu Y."/>
            <person name="Wan P."/>
            <person name="Li L."/>
            <person name="Deng X."/>
            <person name="Kuang T."/>
            <person name="Xiang C."/>
            <person name="Zhu J.K."/>
            <person name="Oliver M.J."/>
            <person name="He Y."/>
        </authorList>
    </citation>
    <scope>NUCLEOTIDE SEQUENCE [LARGE SCALE GENOMIC DNA]</scope>
    <source>
        <strain evidence="3">cv. XS01</strain>
    </source>
</reference>
<feature type="region of interest" description="Disordered" evidence="1">
    <location>
        <begin position="79"/>
        <end position="103"/>
    </location>
</feature>
<evidence type="ECO:0000256" key="1">
    <source>
        <dbReference type="SAM" id="MobiDB-lite"/>
    </source>
</evidence>
<evidence type="ECO:0000313" key="3">
    <source>
        <dbReference type="Proteomes" id="UP000250235"/>
    </source>
</evidence>
<protein>
    <submittedName>
        <fullName evidence="2">Pectinesterase-3</fullName>
    </submittedName>
</protein>
<name>A0A2Z6ZWL8_9LAMI</name>
<proteinExistence type="predicted"/>
<organism evidence="2 3">
    <name type="scientific">Dorcoceras hygrometricum</name>
    <dbReference type="NCBI Taxonomy" id="472368"/>
    <lineage>
        <taxon>Eukaryota</taxon>
        <taxon>Viridiplantae</taxon>
        <taxon>Streptophyta</taxon>
        <taxon>Embryophyta</taxon>
        <taxon>Tracheophyta</taxon>
        <taxon>Spermatophyta</taxon>
        <taxon>Magnoliopsida</taxon>
        <taxon>eudicotyledons</taxon>
        <taxon>Gunneridae</taxon>
        <taxon>Pentapetalae</taxon>
        <taxon>asterids</taxon>
        <taxon>lamiids</taxon>
        <taxon>Lamiales</taxon>
        <taxon>Gesneriaceae</taxon>
        <taxon>Didymocarpoideae</taxon>
        <taxon>Trichosporeae</taxon>
        <taxon>Loxocarpinae</taxon>
        <taxon>Dorcoceras</taxon>
    </lineage>
</organism>
<dbReference type="AlphaFoldDB" id="A0A2Z6ZWL8"/>